<keyword evidence="1" id="KW-0521">NADP</keyword>
<gene>
    <name evidence="4" type="primary">csgA</name>
    <name evidence="4" type="ORF">CM83_67964</name>
</gene>
<dbReference type="SUPFAM" id="SSF51735">
    <property type="entry name" value="NAD(P)-binding Rossmann-fold domains"/>
    <property type="match status" value="1"/>
</dbReference>
<protein>
    <submittedName>
        <fullName evidence="4">C-factor</fullName>
    </submittedName>
</protein>
<comment type="similarity">
    <text evidence="3">Belongs to the short-chain dehydrogenases/reductases (SDR) family.</text>
</comment>
<keyword evidence="2" id="KW-0560">Oxidoreductase</keyword>
<sequence>MKSMLITGANRGLGLGMIRAVLNLPKENVPRNIVAVCRKPDQAKELKELADQNKNIQILQLESKEFDKFPAFATQVGEVLKDGGLDLLINNAGVGSRFHRIGMIKSEELIDTYIVNTVAPIMLTKALLPLLKQAAEKNGSAAPGVPKAAIVNLSSILGSMKLNGDGGHYSYRCSKAALNAATISMKVDLKGTGICAVALHPGWVKTEMGGPKAPLEVNDACSRIIKTVFGLTEQHNGGFYDLDGKIMPW</sequence>
<dbReference type="EMBL" id="GBHO01037377">
    <property type="protein sequence ID" value="JAG06227.1"/>
    <property type="molecule type" value="Transcribed_RNA"/>
</dbReference>
<proteinExistence type="inferred from homology"/>
<dbReference type="GO" id="GO:0004090">
    <property type="term" value="F:carbonyl reductase (NADPH) activity"/>
    <property type="evidence" value="ECO:0007669"/>
    <property type="project" value="TreeGrafter"/>
</dbReference>
<reference evidence="4" key="2">
    <citation type="submission" date="2014-07" db="EMBL/GenBank/DDBJ databases">
        <authorList>
            <person name="Hull J."/>
        </authorList>
    </citation>
    <scope>NUCLEOTIDE SEQUENCE</scope>
</reference>
<dbReference type="InterPro" id="IPR036291">
    <property type="entry name" value="NAD(P)-bd_dom_sf"/>
</dbReference>
<evidence type="ECO:0000256" key="2">
    <source>
        <dbReference type="ARBA" id="ARBA00023002"/>
    </source>
</evidence>
<dbReference type="PRINTS" id="PR00081">
    <property type="entry name" value="GDHRDH"/>
</dbReference>
<dbReference type="Pfam" id="PF00106">
    <property type="entry name" value="adh_short"/>
    <property type="match status" value="1"/>
</dbReference>
<evidence type="ECO:0000313" key="4">
    <source>
        <dbReference type="EMBL" id="JAG06227.1"/>
    </source>
</evidence>
<dbReference type="InterPro" id="IPR002347">
    <property type="entry name" value="SDR_fam"/>
</dbReference>
<dbReference type="Gene3D" id="3.40.50.720">
    <property type="entry name" value="NAD(P)-binding Rossmann-like Domain"/>
    <property type="match status" value="1"/>
</dbReference>
<dbReference type="CDD" id="cd05325">
    <property type="entry name" value="carb_red_sniffer_like_SDR_c"/>
    <property type="match status" value="1"/>
</dbReference>
<dbReference type="AlphaFoldDB" id="A0A0A9WCP8"/>
<dbReference type="EMBL" id="GBRD01002849">
    <property type="protein sequence ID" value="JAG62972.1"/>
    <property type="molecule type" value="Transcribed_RNA"/>
</dbReference>
<evidence type="ECO:0000313" key="5">
    <source>
        <dbReference type="EMBL" id="JAG62972.1"/>
    </source>
</evidence>
<dbReference type="PANTHER" id="PTHR43544:SF7">
    <property type="entry name" value="NADB-LER2"/>
    <property type="match status" value="1"/>
</dbReference>
<accession>A0A0A9WCP8</accession>
<organism evidence="4">
    <name type="scientific">Lygus hesperus</name>
    <name type="common">Western plant bug</name>
    <dbReference type="NCBI Taxonomy" id="30085"/>
    <lineage>
        <taxon>Eukaryota</taxon>
        <taxon>Metazoa</taxon>
        <taxon>Ecdysozoa</taxon>
        <taxon>Arthropoda</taxon>
        <taxon>Hexapoda</taxon>
        <taxon>Insecta</taxon>
        <taxon>Pterygota</taxon>
        <taxon>Neoptera</taxon>
        <taxon>Paraneoptera</taxon>
        <taxon>Hemiptera</taxon>
        <taxon>Heteroptera</taxon>
        <taxon>Panheteroptera</taxon>
        <taxon>Cimicomorpha</taxon>
        <taxon>Miridae</taxon>
        <taxon>Mirini</taxon>
        <taxon>Lygus</taxon>
    </lineage>
</organism>
<name>A0A0A9WCP8_LYGHE</name>
<reference evidence="5" key="3">
    <citation type="submission" date="2014-09" db="EMBL/GenBank/DDBJ databases">
        <authorList>
            <person name="Magalhaes I.L.F."/>
            <person name="Oliveira U."/>
            <person name="Santos F.R."/>
            <person name="Vidigal T.H.D.A."/>
            <person name="Brescovit A.D."/>
            <person name="Santos A.J."/>
        </authorList>
    </citation>
    <scope>NUCLEOTIDE SEQUENCE</scope>
</reference>
<dbReference type="PANTHER" id="PTHR43544">
    <property type="entry name" value="SHORT-CHAIN DEHYDROGENASE/REDUCTASE"/>
    <property type="match status" value="1"/>
</dbReference>
<evidence type="ECO:0000256" key="3">
    <source>
        <dbReference type="RuleBase" id="RU000363"/>
    </source>
</evidence>
<reference evidence="4" key="1">
    <citation type="journal article" date="2014" name="PLoS ONE">
        <title>Transcriptome-Based Identification of ABC Transporters in the Western Tarnished Plant Bug Lygus hesperus.</title>
        <authorList>
            <person name="Hull J.J."/>
            <person name="Chaney K."/>
            <person name="Geib S.M."/>
            <person name="Fabrick J.A."/>
            <person name="Brent C.S."/>
            <person name="Walsh D."/>
            <person name="Lavine L.C."/>
        </authorList>
    </citation>
    <scope>NUCLEOTIDE SEQUENCE</scope>
</reference>
<evidence type="ECO:0000256" key="1">
    <source>
        <dbReference type="ARBA" id="ARBA00022857"/>
    </source>
</evidence>
<dbReference type="PRINTS" id="PR00080">
    <property type="entry name" value="SDRFAMILY"/>
</dbReference>
<dbReference type="GO" id="GO:0005737">
    <property type="term" value="C:cytoplasm"/>
    <property type="evidence" value="ECO:0007669"/>
    <property type="project" value="TreeGrafter"/>
</dbReference>
<dbReference type="InterPro" id="IPR051468">
    <property type="entry name" value="Fungal_SecMetab_SDRs"/>
</dbReference>